<dbReference type="AlphaFoldDB" id="K4QSE1"/>
<sequence length="58" mass="6541">MPPRRRKPDEEPPEAATGPQDAVTDPPDTEGRATLSPLPPLSREEQTRLRQKLQAKFH</sequence>
<dbReference type="PATRIC" id="fig|1214101.3.peg.109"/>
<dbReference type="STRING" id="1214101.BN159_0112"/>
<evidence type="ECO:0000313" key="3">
    <source>
        <dbReference type="Proteomes" id="UP000008043"/>
    </source>
</evidence>
<dbReference type="EMBL" id="HE971709">
    <property type="protein sequence ID" value="CCK24491.1"/>
    <property type="molecule type" value="Genomic_DNA"/>
</dbReference>
<dbReference type="RefSeq" id="WP_015654896.1">
    <property type="nucleotide sequence ID" value="NC_020504.1"/>
</dbReference>
<protein>
    <submittedName>
        <fullName evidence="2">Uncharacterized protein</fullName>
    </submittedName>
</protein>
<proteinExistence type="predicted"/>
<gene>
    <name evidence="2" type="ORF">BN159_0112</name>
</gene>
<accession>K4QSE1</accession>
<dbReference type="KEGG" id="sdv:BN159_0112"/>
<reference evidence="2 3" key="1">
    <citation type="journal article" date="2012" name="J. Bacteriol.">
        <title>Genome sequence of the bacterium Streptomyces davawensis JCM 4913 and heterologous production of the unique antibiotic roseoflavin.</title>
        <authorList>
            <person name="Jankowitsch F."/>
            <person name="Schwarz J."/>
            <person name="Ruckert C."/>
            <person name="Gust B."/>
            <person name="Szczepanowski R."/>
            <person name="Blom J."/>
            <person name="Pelzer S."/>
            <person name="Kalinowski J."/>
            <person name="Mack M."/>
        </authorList>
    </citation>
    <scope>NUCLEOTIDE SEQUENCE [LARGE SCALE GENOMIC DNA]</scope>
    <source>
        <strain evidence="3">DSM 101723 / JCM 4913 / KCC S-0913 / 768</strain>
    </source>
</reference>
<evidence type="ECO:0000256" key="1">
    <source>
        <dbReference type="SAM" id="MobiDB-lite"/>
    </source>
</evidence>
<evidence type="ECO:0000313" key="2">
    <source>
        <dbReference type="EMBL" id="CCK24491.1"/>
    </source>
</evidence>
<dbReference type="HOGENOM" id="CLU_2977173_0_0_11"/>
<feature type="region of interest" description="Disordered" evidence="1">
    <location>
        <begin position="1"/>
        <end position="58"/>
    </location>
</feature>
<feature type="compositionally biased region" description="Basic residues" evidence="1">
    <location>
        <begin position="49"/>
        <end position="58"/>
    </location>
</feature>
<dbReference type="Proteomes" id="UP000008043">
    <property type="component" value="Chromosome"/>
</dbReference>
<name>K4QSE1_STRDJ</name>
<keyword evidence="3" id="KW-1185">Reference proteome</keyword>
<organism evidence="2 3">
    <name type="scientific">Streptomyces davaonensis (strain DSM 101723 / JCM 4913 / KCC S-0913 / 768)</name>
    <dbReference type="NCBI Taxonomy" id="1214101"/>
    <lineage>
        <taxon>Bacteria</taxon>
        <taxon>Bacillati</taxon>
        <taxon>Actinomycetota</taxon>
        <taxon>Actinomycetes</taxon>
        <taxon>Kitasatosporales</taxon>
        <taxon>Streptomycetaceae</taxon>
        <taxon>Streptomyces</taxon>
    </lineage>
</organism>